<dbReference type="EMBL" id="UZAH01027807">
    <property type="protein sequence ID" value="VDO95170.1"/>
    <property type="molecule type" value="Genomic_DNA"/>
</dbReference>
<dbReference type="Gene3D" id="3.40.33.10">
    <property type="entry name" value="CAP"/>
    <property type="match status" value="2"/>
</dbReference>
<dbReference type="InterPro" id="IPR014044">
    <property type="entry name" value="CAP_dom"/>
</dbReference>
<accession>A0A183FXA9</accession>
<dbReference type="InterPro" id="IPR035940">
    <property type="entry name" value="CAP_sf"/>
</dbReference>
<dbReference type="SMART" id="SM00198">
    <property type="entry name" value="SCP"/>
    <property type="match status" value="1"/>
</dbReference>
<accession>A0A3P7Z687</accession>
<sequence>MCNSTAMDDEVRRAYLDWHNNYRSSLAEGREYNGRIGYAPKASNMQVMTYDCIAEESARRHAKSCSGKLSDPDSRPGYKENIVHITKTYLNDVDTARKMAWHDNVKLGCAHQNCGEVIFAVCHYGPGGNVVDELIYNQGEPCTRCPDGTSCNGTFALCA</sequence>
<evidence type="ECO:0000259" key="1">
    <source>
        <dbReference type="SMART" id="SM00198"/>
    </source>
</evidence>
<organism evidence="3 4">
    <name type="scientific">Heligmosomoides polygyrus</name>
    <name type="common">Parasitic roundworm</name>
    <dbReference type="NCBI Taxonomy" id="6339"/>
    <lineage>
        <taxon>Eukaryota</taxon>
        <taxon>Metazoa</taxon>
        <taxon>Ecdysozoa</taxon>
        <taxon>Nematoda</taxon>
        <taxon>Chromadorea</taxon>
        <taxon>Rhabditida</taxon>
        <taxon>Rhabditina</taxon>
        <taxon>Rhabditomorpha</taxon>
        <taxon>Strongyloidea</taxon>
        <taxon>Heligmosomidae</taxon>
        <taxon>Heligmosomoides</taxon>
    </lineage>
</organism>
<dbReference type="WBParaSite" id="HPBE_0001317201-mRNA-1">
    <property type="protein sequence ID" value="HPBE_0001317201-mRNA-1"/>
    <property type="gene ID" value="HPBE_0001317201"/>
</dbReference>
<dbReference type="OrthoDB" id="5831981at2759"/>
<dbReference type="Pfam" id="PF00188">
    <property type="entry name" value="CAP"/>
    <property type="match status" value="1"/>
</dbReference>
<dbReference type="InterPro" id="IPR001283">
    <property type="entry name" value="CRISP-related"/>
</dbReference>
<dbReference type="SUPFAM" id="SSF55797">
    <property type="entry name" value="PR-1-like"/>
    <property type="match status" value="1"/>
</dbReference>
<dbReference type="PANTHER" id="PTHR10334">
    <property type="entry name" value="CYSTEINE-RICH SECRETORY PROTEIN-RELATED"/>
    <property type="match status" value="1"/>
</dbReference>
<name>A0A183FXA9_HELPZ</name>
<proteinExistence type="predicted"/>
<dbReference type="AlphaFoldDB" id="A0A183FXA9"/>
<evidence type="ECO:0000313" key="3">
    <source>
        <dbReference type="Proteomes" id="UP000050761"/>
    </source>
</evidence>
<evidence type="ECO:0000313" key="2">
    <source>
        <dbReference type="EMBL" id="VDO95170.1"/>
    </source>
</evidence>
<reference evidence="4" key="2">
    <citation type="submission" date="2019-09" db="UniProtKB">
        <authorList>
            <consortium name="WormBaseParasite"/>
        </authorList>
    </citation>
    <scope>IDENTIFICATION</scope>
</reference>
<feature type="domain" description="SCP" evidence="1">
    <location>
        <begin position="10"/>
        <end position="132"/>
    </location>
</feature>
<gene>
    <name evidence="2" type="ORF">HPBE_LOCUS13173</name>
</gene>
<dbReference type="Proteomes" id="UP000050761">
    <property type="component" value="Unassembled WGS sequence"/>
</dbReference>
<evidence type="ECO:0000313" key="4">
    <source>
        <dbReference type="WBParaSite" id="HPBE_0001317201-mRNA-1"/>
    </source>
</evidence>
<protein>
    <submittedName>
        <fullName evidence="4">SCP domain-containing protein</fullName>
    </submittedName>
</protein>
<keyword evidence="3" id="KW-1185">Reference proteome</keyword>
<reference evidence="2 3" key="1">
    <citation type="submission" date="2018-11" db="EMBL/GenBank/DDBJ databases">
        <authorList>
            <consortium name="Pathogen Informatics"/>
        </authorList>
    </citation>
    <scope>NUCLEOTIDE SEQUENCE [LARGE SCALE GENOMIC DNA]</scope>
</reference>
<dbReference type="CDD" id="cd05380">
    <property type="entry name" value="CAP_euk"/>
    <property type="match status" value="1"/>
</dbReference>